<comment type="similarity">
    <text evidence="1">Belongs to the UDP-glycosyltransferase family.</text>
</comment>
<dbReference type="GO" id="GO:0035251">
    <property type="term" value="F:UDP-glucosyltransferase activity"/>
    <property type="evidence" value="ECO:0007669"/>
    <property type="project" value="TreeGrafter"/>
</dbReference>
<keyword evidence="3" id="KW-0808">Transferase</keyword>
<accession>A0AA88EJH6</accession>
<dbReference type="Pfam" id="PF00201">
    <property type="entry name" value="UDPGT"/>
    <property type="match status" value="1"/>
</dbReference>
<dbReference type="PANTHER" id="PTHR48047:SF152">
    <property type="entry name" value="UDP-GLYCOSYLTRANSFERASE 87A1"/>
    <property type="match status" value="1"/>
</dbReference>
<evidence type="ECO:0000256" key="1">
    <source>
        <dbReference type="ARBA" id="ARBA00009995"/>
    </source>
</evidence>
<keyword evidence="6" id="KW-1185">Reference proteome</keyword>
<protein>
    <submittedName>
        <fullName evidence="5">Uncharacterized protein</fullName>
    </submittedName>
</protein>
<dbReference type="EMBL" id="BTGU01020781">
    <property type="protein sequence ID" value="GMN75598.1"/>
    <property type="molecule type" value="Genomic_DNA"/>
</dbReference>
<dbReference type="Proteomes" id="UP001187192">
    <property type="component" value="Unassembled WGS sequence"/>
</dbReference>
<proteinExistence type="inferred from homology"/>
<evidence type="ECO:0000313" key="5">
    <source>
        <dbReference type="EMBL" id="GMN75598.1"/>
    </source>
</evidence>
<dbReference type="AlphaFoldDB" id="A0AA88EJH6"/>
<name>A0AA88EJH6_FICCA</name>
<reference evidence="5" key="1">
    <citation type="submission" date="2023-07" db="EMBL/GenBank/DDBJ databases">
        <title>draft genome sequence of fig (Ficus carica).</title>
        <authorList>
            <person name="Takahashi T."/>
            <person name="Nishimura K."/>
        </authorList>
    </citation>
    <scope>NUCLEOTIDE SEQUENCE</scope>
</reference>
<evidence type="ECO:0000256" key="2">
    <source>
        <dbReference type="ARBA" id="ARBA00022676"/>
    </source>
</evidence>
<evidence type="ECO:0000313" key="6">
    <source>
        <dbReference type="Proteomes" id="UP001187192"/>
    </source>
</evidence>
<dbReference type="CDD" id="cd03784">
    <property type="entry name" value="GT1_Gtf-like"/>
    <property type="match status" value="1"/>
</dbReference>
<comment type="caution">
    <text evidence="5">The sequence shown here is derived from an EMBL/GenBank/DDBJ whole genome shotgun (WGS) entry which is preliminary data.</text>
</comment>
<evidence type="ECO:0000313" key="4">
    <source>
        <dbReference type="EMBL" id="GMN75597.1"/>
    </source>
</evidence>
<gene>
    <name evidence="4" type="ORF">TIFTF001_056452</name>
    <name evidence="5" type="ORF">TIFTF001_056453</name>
</gene>
<evidence type="ECO:0000256" key="3">
    <source>
        <dbReference type="ARBA" id="ARBA00022679"/>
    </source>
</evidence>
<dbReference type="EMBL" id="BTGU01020780">
    <property type="protein sequence ID" value="GMN75597.1"/>
    <property type="molecule type" value="Genomic_DNA"/>
</dbReference>
<dbReference type="SUPFAM" id="SSF53756">
    <property type="entry name" value="UDP-Glycosyltransferase/glycogen phosphorylase"/>
    <property type="match status" value="1"/>
</dbReference>
<dbReference type="InterPro" id="IPR002213">
    <property type="entry name" value="UDP_glucos_trans"/>
</dbReference>
<dbReference type="Gene3D" id="3.40.50.2000">
    <property type="entry name" value="Glycogen Phosphorylase B"/>
    <property type="match status" value="2"/>
</dbReference>
<organism evidence="5 6">
    <name type="scientific">Ficus carica</name>
    <name type="common">Common fig</name>
    <dbReference type="NCBI Taxonomy" id="3494"/>
    <lineage>
        <taxon>Eukaryota</taxon>
        <taxon>Viridiplantae</taxon>
        <taxon>Streptophyta</taxon>
        <taxon>Embryophyta</taxon>
        <taxon>Tracheophyta</taxon>
        <taxon>Spermatophyta</taxon>
        <taxon>Magnoliopsida</taxon>
        <taxon>eudicotyledons</taxon>
        <taxon>Gunneridae</taxon>
        <taxon>Pentapetalae</taxon>
        <taxon>rosids</taxon>
        <taxon>fabids</taxon>
        <taxon>Rosales</taxon>
        <taxon>Moraceae</taxon>
        <taxon>Ficeae</taxon>
        <taxon>Ficus</taxon>
    </lineage>
</organism>
<keyword evidence="2" id="KW-0328">Glycosyltransferase</keyword>
<sequence>MVVPWCDQLRVLCHPSVGGFWSHCGWNSTSEAAFAGVAVLTFPIFWDQVTNSKMVVEDWKMGWKVKRGLGDEEVLVGREEIKEVVRRFMDEEREEVRGMRRRAGEVSGIRRRAVGKGGSSYEHIEAFLNDLCQSNARDPDNNRARGKFSSSMLQYMNM</sequence>
<dbReference type="PANTHER" id="PTHR48047">
    <property type="entry name" value="GLYCOSYLTRANSFERASE"/>
    <property type="match status" value="1"/>
</dbReference>